<gene>
    <name evidence="3" type="ORF">F0P94_17030</name>
</gene>
<dbReference type="PANTHER" id="PTHR14097:SF8">
    <property type="entry name" value="NAD(P)-BINDING DOMAIN-CONTAINING PROTEIN"/>
    <property type="match status" value="1"/>
</dbReference>
<proteinExistence type="predicted"/>
<dbReference type="AlphaFoldDB" id="A0A5N1IM31"/>
<dbReference type="Pfam" id="PF01370">
    <property type="entry name" value="Epimerase"/>
    <property type="match status" value="1"/>
</dbReference>
<protein>
    <submittedName>
        <fullName evidence="3">NAD-dependent epimerase/dehydratase family protein</fullName>
    </submittedName>
</protein>
<comment type="caution">
    <text evidence="3">The sequence shown here is derived from an EMBL/GenBank/DDBJ whole genome shotgun (WGS) entry which is preliminary data.</text>
</comment>
<dbReference type="Gene3D" id="3.40.50.720">
    <property type="entry name" value="NAD(P)-binding Rossmann-like Domain"/>
    <property type="match status" value="1"/>
</dbReference>
<dbReference type="SUPFAM" id="SSF51735">
    <property type="entry name" value="NAD(P)-binding Rossmann-fold domains"/>
    <property type="match status" value="1"/>
</dbReference>
<dbReference type="InterPro" id="IPR001509">
    <property type="entry name" value="Epimerase_deHydtase"/>
</dbReference>
<name>A0A5N1IM31_9BACT</name>
<dbReference type="EMBL" id="VTWT01000011">
    <property type="protein sequence ID" value="KAA9325714.1"/>
    <property type="molecule type" value="Genomic_DNA"/>
</dbReference>
<evidence type="ECO:0000256" key="1">
    <source>
        <dbReference type="ARBA" id="ARBA00004370"/>
    </source>
</evidence>
<accession>A0A5N1IM31</accession>
<dbReference type="RefSeq" id="WP_150905435.1">
    <property type="nucleotide sequence ID" value="NZ_VTWT01000011.1"/>
</dbReference>
<evidence type="ECO:0000259" key="2">
    <source>
        <dbReference type="Pfam" id="PF01370"/>
    </source>
</evidence>
<dbReference type="GO" id="GO:0016020">
    <property type="term" value="C:membrane"/>
    <property type="evidence" value="ECO:0007669"/>
    <property type="project" value="UniProtKB-SubCell"/>
</dbReference>
<reference evidence="3 4" key="1">
    <citation type="submission" date="2019-09" db="EMBL/GenBank/DDBJ databases">
        <title>Genome sequence of Adhaeribacter sp. M2.</title>
        <authorList>
            <person name="Srinivasan S."/>
        </authorList>
    </citation>
    <scope>NUCLEOTIDE SEQUENCE [LARGE SCALE GENOMIC DNA]</scope>
    <source>
        <strain evidence="3 4">M2</strain>
    </source>
</reference>
<dbReference type="Proteomes" id="UP000326570">
    <property type="component" value="Unassembled WGS sequence"/>
</dbReference>
<sequence>MAFRVIITGATGMVGEGVMHECLQDQEISEVLLINRRASSHQHPKLKEVIVPDFLHFRNVAVDFKNYDACFFCLGVSSMGMSKADYEKYTYDLTLEVARTMAAQNPDMTFCYVTGAGTDSSEKGRSHWARIKGKTENELLKLFKNAYMFRPAFIQPTPGLKNTSKYYRYIKFLEPVLKGLFPNYICTLREVGQAMIKAMKKGYSKPILEVPDIKALAHS</sequence>
<evidence type="ECO:0000313" key="3">
    <source>
        <dbReference type="EMBL" id="KAA9325714.1"/>
    </source>
</evidence>
<organism evidence="3 4">
    <name type="scientific">Adhaeribacter soli</name>
    <dbReference type="NCBI Taxonomy" id="2607655"/>
    <lineage>
        <taxon>Bacteria</taxon>
        <taxon>Pseudomonadati</taxon>
        <taxon>Bacteroidota</taxon>
        <taxon>Cytophagia</taxon>
        <taxon>Cytophagales</taxon>
        <taxon>Hymenobacteraceae</taxon>
        <taxon>Adhaeribacter</taxon>
    </lineage>
</organism>
<evidence type="ECO:0000313" key="4">
    <source>
        <dbReference type="Proteomes" id="UP000326570"/>
    </source>
</evidence>
<feature type="domain" description="NAD-dependent epimerase/dehydratase" evidence="2">
    <location>
        <begin position="5"/>
        <end position="107"/>
    </location>
</feature>
<dbReference type="PANTHER" id="PTHR14097">
    <property type="entry name" value="OXIDOREDUCTASE HTATIP2"/>
    <property type="match status" value="1"/>
</dbReference>
<comment type="subcellular location">
    <subcellularLocation>
        <location evidence="1">Membrane</location>
    </subcellularLocation>
</comment>
<keyword evidence="4" id="KW-1185">Reference proteome</keyword>
<dbReference type="InterPro" id="IPR036291">
    <property type="entry name" value="NAD(P)-bd_dom_sf"/>
</dbReference>